<sequence length="118" mass="12678">MGILASSSSPSSTPSSSNAEGKGKKGRCGKKKKETNNILPLPPPPPPSPPPTTDHHEATATSSGTRVHPIWFTLVACDNQECPSPLPQISSRYIKIKDVNMPASYIKRYLAKKIDSPE</sequence>
<keyword evidence="3" id="KW-1185">Reference proteome</keyword>
<name>A0ABS8RY58_DATST</name>
<feature type="compositionally biased region" description="Pro residues" evidence="1">
    <location>
        <begin position="40"/>
        <end position="52"/>
    </location>
</feature>
<feature type="region of interest" description="Disordered" evidence="1">
    <location>
        <begin position="1"/>
        <end position="64"/>
    </location>
</feature>
<gene>
    <name evidence="2" type="primary">PCGF5_3</name>
    <name evidence="2" type="ORF">HAX54_013335</name>
</gene>
<accession>A0ABS8RY58</accession>
<evidence type="ECO:0000256" key="1">
    <source>
        <dbReference type="SAM" id="MobiDB-lite"/>
    </source>
</evidence>
<dbReference type="Proteomes" id="UP000823775">
    <property type="component" value="Unassembled WGS sequence"/>
</dbReference>
<dbReference type="PANTHER" id="PTHR46293">
    <property type="entry name" value="E3 UBIQUITIN PROTEIN LIGASE DRIP1"/>
    <property type="match status" value="1"/>
</dbReference>
<reference evidence="2 3" key="1">
    <citation type="journal article" date="2021" name="BMC Genomics">
        <title>Datura genome reveals duplications of psychoactive alkaloid biosynthetic genes and high mutation rate following tissue culture.</title>
        <authorList>
            <person name="Rajewski A."/>
            <person name="Carter-House D."/>
            <person name="Stajich J."/>
            <person name="Litt A."/>
        </authorList>
    </citation>
    <scope>NUCLEOTIDE SEQUENCE [LARGE SCALE GENOMIC DNA]</scope>
    <source>
        <strain evidence="2">AR-01</strain>
    </source>
</reference>
<feature type="compositionally biased region" description="Low complexity" evidence="1">
    <location>
        <begin position="1"/>
        <end position="17"/>
    </location>
</feature>
<protein>
    <submittedName>
        <fullName evidence="2">Polycomb group RING finger protein 5</fullName>
    </submittedName>
</protein>
<dbReference type="InterPro" id="IPR044807">
    <property type="entry name" value="DRIP1-like"/>
</dbReference>
<organism evidence="2 3">
    <name type="scientific">Datura stramonium</name>
    <name type="common">Jimsonweed</name>
    <name type="synonym">Common thornapple</name>
    <dbReference type="NCBI Taxonomy" id="4076"/>
    <lineage>
        <taxon>Eukaryota</taxon>
        <taxon>Viridiplantae</taxon>
        <taxon>Streptophyta</taxon>
        <taxon>Embryophyta</taxon>
        <taxon>Tracheophyta</taxon>
        <taxon>Spermatophyta</taxon>
        <taxon>Magnoliopsida</taxon>
        <taxon>eudicotyledons</taxon>
        <taxon>Gunneridae</taxon>
        <taxon>Pentapetalae</taxon>
        <taxon>asterids</taxon>
        <taxon>lamiids</taxon>
        <taxon>Solanales</taxon>
        <taxon>Solanaceae</taxon>
        <taxon>Solanoideae</taxon>
        <taxon>Datureae</taxon>
        <taxon>Datura</taxon>
    </lineage>
</organism>
<proteinExistence type="predicted"/>
<feature type="compositionally biased region" description="Basic residues" evidence="1">
    <location>
        <begin position="24"/>
        <end position="33"/>
    </location>
</feature>
<evidence type="ECO:0000313" key="2">
    <source>
        <dbReference type="EMBL" id="MCD7451737.1"/>
    </source>
</evidence>
<evidence type="ECO:0000313" key="3">
    <source>
        <dbReference type="Proteomes" id="UP000823775"/>
    </source>
</evidence>
<comment type="caution">
    <text evidence="2">The sequence shown here is derived from an EMBL/GenBank/DDBJ whole genome shotgun (WGS) entry which is preliminary data.</text>
</comment>
<dbReference type="PANTHER" id="PTHR46293:SF11">
    <property type="entry name" value="E3 UBIQUITIN PROTEIN LIGASE DRIP1-LIKE"/>
    <property type="match status" value="1"/>
</dbReference>
<dbReference type="EMBL" id="JACEIK010000180">
    <property type="protein sequence ID" value="MCD7451737.1"/>
    <property type="molecule type" value="Genomic_DNA"/>
</dbReference>